<keyword evidence="3" id="KW-1185">Reference proteome</keyword>
<dbReference type="OrthoDB" id="596635at2"/>
<dbReference type="PANTHER" id="PTHR12526">
    <property type="entry name" value="GLYCOSYLTRANSFERASE"/>
    <property type="match status" value="1"/>
</dbReference>
<dbReference type="InterPro" id="IPR001296">
    <property type="entry name" value="Glyco_trans_1"/>
</dbReference>
<dbReference type="AlphaFoldDB" id="A0A1I1IRL9"/>
<dbReference type="Gene3D" id="3.40.50.2000">
    <property type="entry name" value="Glycogen Phosphorylase B"/>
    <property type="match status" value="1"/>
</dbReference>
<proteinExistence type="predicted"/>
<dbReference type="EMBL" id="FOLL01000010">
    <property type="protein sequence ID" value="SFC38927.1"/>
    <property type="molecule type" value="Genomic_DNA"/>
</dbReference>
<evidence type="ECO:0000313" key="2">
    <source>
        <dbReference type="EMBL" id="SFC38927.1"/>
    </source>
</evidence>
<dbReference type="Pfam" id="PF00534">
    <property type="entry name" value="Glycos_transf_1"/>
    <property type="match status" value="1"/>
</dbReference>
<dbReference type="RefSeq" id="WP_090973738.1">
    <property type="nucleotide sequence ID" value="NZ_FOLL01000010.1"/>
</dbReference>
<accession>A0A1I1IRL9</accession>
<feature type="domain" description="Glycosyl transferase family 1" evidence="1">
    <location>
        <begin position="209"/>
        <end position="349"/>
    </location>
</feature>
<gene>
    <name evidence="2" type="ORF">SAMN05421747_11011</name>
</gene>
<sequence length="402" mass="46557">MGKPKILITVNSYLPGFKSGGPVQSISCLADLLSKDYIVTVITNDRDTLSESAYPNIRTNARNPINGYDVIYVKPGIFNKCLAIYKWIIEIKPNVIYLNSFFNPWFTLFVLLISKTTLTQKIGYKVLLAPRGEFSPGALNLKRKKKSIVLFIIRKLNLLENVCFHFTNEQERKFFYKTVDWVERKSYFIASNIKTMKLIPFEKLVDQFAKKRENSLKICFISRIVPKKNLHYAIETVLMFNNLQQDITLNIYGPPEDKNYWDLCQNLIMKAAPNVKINYWGAVDNRDIWRVFTSNDIFYFPTNGENFGHVIIESLAFGCPVLISDQTPWEDLEQKGCGWIFSLNENARAFEVLKYAASLSSFSYLPYRNQAFEYAEVYFSNENQQNFEKFLFGIQSLSKPAT</sequence>
<evidence type="ECO:0000313" key="3">
    <source>
        <dbReference type="Proteomes" id="UP000199577"/>
    </source>
</evidence>
<organism evidence="2 3">
    <name type="scientific">Parapedobacter composti</name>
    <dbReference type="NCBI Taxonomy" id="623281"/>
    <lineage>
        <taxon>Bacteria</taxon>
        <taxon>Pseudomonadati</taxon>
        <taxon>Bacteroidota</taxon>
        <taxon>Sphingobacteriia</taxon>
        <taxon>Sphingobacteriales</taxon>
        <taxon>Sphingobacteriaceae</taxon>
        <taxon>Parapedobacter</taxon>
    </lineage>
</organism>
<protein>
    <submittedName>
        <fullName evidence="2">Glycosyltransferase involved in cell wall bisynthesis</fullName>
    </submittedName>
</protein>
<name>A0A1I1IRL9_9SPHI</name>
<evidence type="ECO:0000259" key="1">
    <source>
        <dbReference type="Pfam" id="PF00534"/>
    </source>
</evidence>
<dbReference type="Proteomes" id="UP000199577">
    <property type="component" value="Unassembled WGS sequence"/>
</dbReference>
<keyword evidence="2" id="KW-0808">Transferase</keyword>
<dbReference type="PANTHER" id="PTHR12526:SF630">
    <property type="entry name" value="GLYCOSYLTRANSFERASE"/>
    <property type="match status" value="1"/>
</dbReference>
<reference evidence="2 3" key="1">
    <citation type="submission" date="2016-10" db="EMBL/GenBank/DDBJ databases">
        <authorList>
            <person name="de Groot N.N."/>
        </authorList>
    </citation>
    <scope>NUCLEOTIDE SEQUENCE [LARGE SCALE GENOMIC DNA]</scope>
    <source>
        <strain evidence="2 3">DSM 22900</strain>
    </source>
</reference>
<dbReference type="GO" id="GO:0016757">
    <property type="term" value="F:glycosyltransferase activity"/>
    <property type="evidence" value="ECO:0007669"/>
    <property type="project" value="InterPro"/>
</dbReference>
<dbReference type="SUPFAM" id="SSF53756">
    <property type="entry name" value="UDP-Glycosyltransferase/glycogen phosphorylase"/>
    <property type="match status" value="1"/>
</dbReference>
<dbReference type="STRING" id="623281.SAMN05421747_11011"/>